<evidence type="ECO:0000256" key="1">
    <source>
        <dbReference type="ARBA" id="ARBA00022737"/>
    </source>
</evidence>
<proteinExistence type="predicted"/>
<dbReference type="GO" id="GO:0000976">
    <property type="term" value="F:transcription cis-regulatory region binding"/>
    <property type="evidence" value="ECO:0007669"/>
    <property type="project" value="TreeGrafter"/>
</dbReference>
<organism evidence="4 5">
    <name type="scientific">Corynespora cassiicola Philippines</name>
    <dbReference type="NCBI Taxonomy" id="1448308"/>
    <lineage>
        <taxon>Eukaryota</taxon>
        <taxon>Fungi</taxon>
        <taxon>Dikarya</taxon>
        <taxon>Ascomycota</taxon>
        <taxon>Pezizomycotina</taxon>
        <taxon>Dothideomycetes</taxon>
        <taxon>Pleosporomycetidae</taxon>
        <taxon>Pleosporales</taxon>
        <taxon>Corynesporascaceae</taxon>
        <taxon>Corynespora</taxon>
    </lineage>
</organism>
<dbReference type="EMBL" id="KZ678143">
    <property type="protein sequence ID" value="PSN61776.1"/>
    <property type="molecule type" value="Genomic_DNA"/>
</dbReference>
<reference evidence="4 5" key="1">
    <citation type="journal article" date="2018" name="Front. Microbiol.">
        <title>Genome-Wide Analysis of Corynespora cassiicola Leaf Fall Disease Putative Effectors.</title>
        <authorList>
            <person name="Lopez D."/>
            <person name="Ribeiro S."/>
            <person name="Label P."/>
            <person name="Fumanal B."/>
            <person name="Venisse J.S."/>
            <person name="Kohler A."/>
            <person name="de Oliveira R.R."/>
            <person name="Labutti K."/>
            <person name="Lipzen A."/>
            <person name="Lail K."/>
            <person name="Bauer D."/>
            <person name="Ohm R.A."/>
            <person name="Barry K.W."/>
            <person name="Spatafora J."/>
            <person name="Grigoriev I.V."/>
            <person name="Martin F.M."/>
            <person name="Pujade-Renaud V."/>
        </authorList>
    </citation>
    <scope>NUCLEOTIDE SEQUENCE [LARGE SCALE GENOMIC DNA]</scope>
    <source>
        <strain evidence="4 5">Philippines</strain>
    </source>
</reference>
<dbReference type="PANTHER" id="PTHR24193">
    <property type="entry name" value="ANKYRIN REPEAT PROTEIN"/>
    <property type="match status" value="1"/>
</dbReference>
<dbReference type="InterPro" id="IPR050663">
    <property type="entry name" value="Ankyrin-SOCS_Box"/>
</dbReference>
<dbReference type="PANTHER" id="PTHR24193:SF121">
    <property type="entry name" value="ADA2A-CONTAINING COMPLEX COMPONENT 3, ISOFORM D"/>
    <property type="match status" value="1"/>
</dbReference>
<evidence type="ECO:0000313" key="5">
    <source>
        <dbReference type="Proteomes" id="UP000240883"/>
    </source>
</evidence>
<dbReference type="SUPFAM" id="SSF48403">
    <property type="entry name" value="Ankyrin repeat"/>
    <property type="match status" value="1"/>
</dbReference>
<protein>
    <submittedName>
        <fullName evidence="4">Ankyrin</fullName>
    </submittedName>
</protein>
<dbReference type="Proteomes" id="UP000240883">
    <property type="component" value="Unassembled WGS sequence"/>
</dbReference>
<dbReference type="PROSITE" id="PS50297">
    <property type="entry name" value="ANK_REP_REGION"/>
    <property type="match status" value="1"/>
</dbReference>
<dbReference type="GO" id="GO:0005634">
    <property type="term" value="C:nucleus"/>
    <property type="evidence" value="ECO:0007669"/>
    <property type="project" value="TreeGrafter"/>
</dbReference>
<dbReference type="InterPro" id="IPR036770">
    <property type="entry name" value="Ankyrin_rpt-contain_sf"/>
</dbReference>
<dbReference type="PROSITE" id="PS50088">
    <property type="entry name" value="ANK_REPEAT"/>
    <property type="match status" value="2"/>
</dbReference>
<dbReference type="SMART" id="SM00248">
    <property type="entry name" value="ANK"/>
    <property type="match status" value="4"/>
</dbReference>
<gene>
    <name evidence="4" type="ORF">BS50DRAFT_145772</name>
</gene>
<keyword evidence="5" id="KW-1185">Reference proteome</keyword>
<feature type="repeat" description="ANK" evidence="3">
    <location>
        <begin position="168"/>
        <end position="200"/>
    </location>
</feature>
<keyword evidence="1" id="KW-0677">Repeat</keyword>
<keyword evidence="2 3" id="KW-0040">ANK repeat</keyword>
<dbReference type="InterPro" id="IPR002110">
    <property type="entry name" value="Ankyrin_rpt"/>
</dbReference>
<dbReference type="STRING" id="1448308.A0A2T2N959"/>
<evidence type="ECO:0000256" key="3">
    <source>
        <dbReference type="PROSITE-ProRule" id="PRU00023"/>
    </source>
</evidence>
<dbReference type="GO" id="GO:0045944">
    <property type="term" value="P:positive regulation of transcription by RNA polymerase II"/>
    <property type="evidence" value="ECO:0007669"/>
    <property type="project" value="TreeGrafter"/>
</dbReference>
<evidence type="ECO:0000256" key="2">
    <source>
        <dbReference type="ARBA" id="ARBA00023043"/>
    </source>
</evidence>
<feature type="repeat" description="ANK" evidence="3">
    <location>
        <begin position="102"/>
        <end position="134"/>
    </location>
</feature>
<dbReference type="OrthoDB" id="366390at2759"/>
<accession>A0A2T2N959</accession>
<dbReference type="Gene3D" id="1.25.40.20">
    <property type="entry name" value="Ankyrin repeat-containing domain"/>
    <property type="match status" value="1"/>
</dbReference>
<dbReference type="Pfam" id="PF12796">
    <property type="entry name" value="Ank_2"/>
    <property type="match status" value="1"/>
</dbReference>
<name>A0A2T2N959_CORCC</name>
<dbReference type="AlphaFoldDB" id="A0A2T2N959"/>
<sequence length="277" mass="30774">MASAISSGILKLPNELLIQVAENLPSHVDMNSLIRVNRRMSMVLRTPFLLYNIRHCKSSAIFWAVYDNDVQMANRLVKLGADISSPRPFPDNPVNPDSNRFADKIPLHYAVQQGRLLIVAILLAAKVDATVRHDGQTPLATAIAAKNAPIARALISQTKDLEASINEEGKTALQMAIEARLVDTVQYLVERGAVITFKDEHAWIVNGLLQDLDYWTEGKLKDAAITILGILIMYRAEFPEKLHALGRAHSDARIRQLFVKANMMALQESYRGISVLA</sequence>
<evidence type="ECO:0000313" key="4">
    <source>
        <dbReference type="EMBL" id="PSN61776.1"/>
    </source>
</evidence>